<reference evidence="3" key="2">
    <citation type="submission" date="2006-03" db="EMBL/GenBank/DDBJ databases">
        <title>The genome sequence of the Plasmodium falciparum HB3.</title>
        <authorList>
            <consortium name="The Broad Institute Genome Sequencing Platform"/>
            <person name="Birren B."/>
            <person name="Lander E."/>
            <person name="Galagan J."/>
            <person name="Nusbaum C."/>
            <person name="Devon K."/>
            <person name="Henn M."/>
            <person name="Jaffe D."/>
            <person name="Butler J."/>
            <person name="Alvarez P."/>
            <person name="Gnerre S."/>
            <person name="Grabherr M."/>
            <person name="Kleber M."/>
            <person name="Mauceli E."/>
            <person name="Brockman W."/>
            <person name="MacCallum I.A."/>
            <person name="Rounsley S."/>
            <person name="Young S."/>
            <person name="LaButti K."/>
            <person name="Pushparaj V."/>
            <person name="DeCaprio D."/>
            <person name="Crawford M."/>
            <person name="Koehrsen M."/>
            <person name="Engels R."/>
            <person name="Montgomery P."/>
            <person name="Pearson M."/>
            <person name="Howarth C."/>
            <person name="Larson L."/>
            <person name="Luoma S."/>
            <person name="White J."/>
            <person name="Kodira C."/>
            <person name="Zeng Q."/>
            <person name="Oleary S."/>
            <person name="Yandava C."/>
            <person name="Alvarado L."/>
            <person name="Wirth D."/>
            <person name="Volkman S."/>
            <person name="Hartl D."/>
        </authorList>
    </citation>
    <scope>NUCLEOTIDE SEQUENCE [LARGE SCALE GENOMIC DNA]</scope>
</reference>
<dbReference type="KEGG" id="pfh:PFHG_04249"/>
<dbReference type="OrthoDB" id="378707at2759"/>
<keyword evidence="1" id="KW-0812">Transmembrane</keyword>
<dbReference type="OMA" id="IMFYRIY"/>
<dbReference type="EMBL" id="CH672075">
    <property type="protein sequence ID" value="KOB62531.1"/>
    <property type="molecule type" value="Genomic_DNA"/>
</dbReference>
<accession>A0A0L7KHG0</accession>
<reference evidence="2 3" key="1">
    <citation type="submission" date="2006-03" db="EMBL/GenBank/DDBJ databases">
        <title>Annotation of Plasmodium falciparum HB3.</title>
        <authorList>
            <consortium name="The Broad Institute Genome Sequencing Platform"/>
            <person name="Volkman S.K."/>
            <person name="Neafsey D.E."/>
            <person name="Dash A.P."/>
            <person name="Chitnis C.E."/>
            <person name="Hartl D.L."/>
            <person name="Young S.K."/>
            <person name="Zeng Q."/>
            <person name="Koehrsen M."/>
            <person name="Alvarado L."/>
            <person name="Berlin A."/>
            <person name="Borenstein D."/>
            <person name="Chapman S.B."/>
            <person name="Chen Z."/>
            <person name="Engels R."/>
            <person name="Freedman E."/>
            <person name="Gellesch M."/>
            <person name="Goldberg J."/>
            <person name="Griggs A."/>
            <person name="Gujja S."/>
            <person name="Heilman E.R."/>
            <person name="Heiman D.I."/>
            <person name="Howarth C."/>
            <person name="Jen D."/>
            <person name="Larson L."/>
            <person name="Mehta T."/>
            <person name="Neiman D."/>
            <person name="Park D."/>
            <person name="Pearson M."/>
            <person name="Roberts A."/>
            <person name="Saif S."/>
            <person name="Shea T."/>
            <person name="Shenoy N."/>
            <person name="Sisk P."/>
            <person name="Stolte C."/>
            <person name="Sykes S."/>
            <person name="Walk T."/>
            <person name="White J."/>
            <person name="Yandava C."/>
            <person name="Haas B."/>
            <person name="Henn M.R."/>
            <person name="Nusbaum C."/>
            <person name="Birren B."/>
        </authorList>
    </citation>
    <scope>NUCLEOTIDE SEQUENCE [LARGE SCALE GENOMIC DNA]</scope>
    <source>
        <strain evidence="2">HB3</strain>
    </source>
</reference>
<keyword evidence="1" id="KW-0472">Membrane</keyword>
<dbReference type="Proteomes" id="UP000054289">
    <property type="component" value="Unassembled WGS sequence"/>
</dbReference>
<dbReference type="AlphaFoldDB" id="A0A0L7KHG0"/>
<feature type="transmembrane region" description="Helical" evidence="1">
    <location>
        <begin position="133"/>
        <end position="157"/>
    </location>
</feature>
<proteinExistence type="predicted"/>
<gene>
    <name evidence="2" type="ORF">PFHG_04249</name>
</gene>
<evidence type="ECO:0000256" key="1">
    <source>
        <dbReference type="SAM" id="Phobius"/>
    </source>
</evidence>
<sequence length="171" mass="20415">MIFINEALYYLVIIYNNLILFLISNIHKNDLYKHHNKKSYRCTDNKISSVKKENKKNLDKGRSDKKYSEYVLKNRNSENIFESVKRVESSGYKNNKVKECNVISLSNSILKKTSGITRFKNKLYKMIFKRNKIWSVISSIITFLGHSAIICQIIMFYRIYCGMRYRVWHVF</sequence>
<evidence type="ECO:0000313" key="3">
    <source>
        <dbReference type="Proteomes" id="UP000054289"/>
    </source>
</evidence>
<protein>
    <submittedName>
        <fullName evidence="2">Uncharacterized protein</fullName>
    </submittedName>
</protein>
<keyword evidence="1" id="KW-1133">Transmembrane helix</keyword>
<organism evidence="2 3">
    <name type="scientific">Plasmodium falciparum (isolate HB3)</name>
    <dbReference type="NCBI Taxonomy" id="137071"/>
    <lineage>
        <taxon>Eukaryota</taxon>
        <taxon>Sar</taxon>
        <taxon>Alveolata</taxon>
        <taxon>Apicomplexa</taxon>
        <taxon>Aconoidasida</taxon>
        <taxon>Haemosporida</taxon>
        <taxon>Plasmodiidae</taxon>
        <taxon>Plasmodium</taxon>
        <taxon>Plasmodium (Laverania)</taxon>
    </lineage>
</organism>
<name>A0A0L7KHG0_PLAFX</name>
<feature type="transmembrane region" description="Helical" evidence="1">
    <location>
        <begin position="7"/>
        <end position="26"/>
    </location>
</feature>
<evidence type="ECO:0000313" key="2">
    <source>
        <dbReference type="EMBL" id="KOB62531.1"/>
    </source>
</evidence>